<evidence type="ECO:0000313" key="4">
    <source>
        <dbReference type="Proteomes" id="UP000029278"/>
    </source>
</evidence>
<dbReference type="Gene3D" id="3.40.190.10">
    <property type="entry name" value="Periplasmic binding protein-like II"/>
    <property type="match status" value="2"/>
</dbReference>
<dbReference type="GeneID" id="77009085"/>
<comment type="caution">
    <text evidence="2">The sequence shown here is derived from an EMBL/GenBank/DDBJ whole genome shotgun (WGS) entry which is preliminary data.</text>
</comment>
<protein>
    <submittedName>
        <fullName evidence="2">Bacterial extracellular solute-binding family protein</fullName>
    </submittedName>
    <submittedName>
        <fullName evidence="3">Extracellular solute-binding protein</fullName>
    </submittedName>
</protein>
<dbReference type="Proteomes" id="UP000029278">
    <property type="component" value="Unassembled WGS sequence"/>
</dbReference>
<dbReference type="Pfam" id="PF01547">
    <property type="entry name" value="SBP_bac_1"/>
    <property type="match status" value="1"/>
</dbReference>
<dbReference type="EMBL" id="JMQA01000038">
    <property type="protein sequence ID" value="KFN05831.1"/>
    <property type="molecule type" value="Genomic_DNA"/>
</dbReference>
<sequence length="446" mass="48557">MSRKRMKTASLAAFLTLVVSLTACGGGNGKAADNTSGGPSAEGEGKTRMVMYDWQTSDTAMTRIGEDLAKEFNALPDSAAQIEIQHVPGDPYYPKINAGLAANNGPDVFSLHAAGKMKTYVDAGRLLPLDDAFAADPEWKERFTSGAFNLLSFDGKTYGIPTSFSAAVLFYNKDIFDKYGLKAPATYKELKQVIQVLTDNKVTPFAFGAKEAWTSALFSELVANRIGGDEPFNKIMNGGGTWEDLSYIKTGRIMQELAKLGAFPEGFLGIDNNGMVNLFKNGGAGMMVTGSWAINQLTADDSKVKSAVDIAKFPTFEGGKGDLDTWLGQPSFNLVINAKAKDPDAAIRFLKTWSEDKYQKRIVEEGGDIPATNVQLDPEKVPELSRKLSDQMSTMKGMFIFYDQGLGAQIGDEYNNTIQAILAGQSPEEAFKELQAYTERYRAENK</sequence>
<dbReference type="HOGENOM" id="CLU_031285_12_0_9"/>
<feature type="chain" id="PRO_5038207319" evidence="1">
    <location>
        <begin position="26"/>
        <end position="446"/>
    </location>
</feature>
<dbReference type="InterPro" id="IPR050490">
    <property type="entry name" value="Bact_solute-bd_prot1"/>
</dbReference>
<dbReference type="STRING" id="44252.DJ90_26"/>
<dbReference type="PROSITE" id="PS51257">
    <property type="entry name" value="PROKAR_LIPOPROTEIN"/>
    <property type="match status" value="1"/>
</dbReference>
<evidence type="ECO:0000256" key="1">
    <source>
        <dbReference type="SAM" id="SignalP"/>
    </source>
</evidence>
<dbReference type="PANTHER" id="PTHR43649:SF14">
    <property type="entry name" value="BLR3389 PROTEIN"/>
    <property type="match status" value="1"/>
</dbReference>
<dbReference type="Proteomes" id="UP000442469">
    <property type="component" value="Unassembled WGS sequence"/>
</dbReference>
<dbReference type="RefSeq" id="WP_082207906.1">
    <property type="nucleotide sequence ID" value="NZ_BGML01000002.1"/>
</dbReference>
<dbReference type="PANTHER" id="PTHR43649">
    <property type="entry name" value="ARABINOSE-BINDING PROTEIN-RELATED"/>
    <property type="match status" value="1"/>
</dbReference>
<proteinExistence type="predicted"/>
<keyword evidence="1" id="KW-0732">Signal</keyword>
<reference evidence="3 5" key="2">
    <citation type="submission" date="2019-11" db="EMBL/GenBank/DDBJ databases">
        <title>Draft genome sequences of five Paenibacillus species of dairy origin.</title>
        <authorList>
            <person name="Olajide A.M."/>
            <person name="Chen S."/>
            <person name="Lapointe G."/>
        </authorList>
    </citation>
    <scope>NUCLEOTIDE SEQUENCE [LARGE SCALE GENOMIC DNA]</scope>
    <source>
        <strain evidence="3 5">3CT49</strain>
    </source>
</reference>
<dbReference type="OrthoDB" id="9798191at2"/>
<dbReference type="AlphaFoldDB" id="A0A090ZNT3"/>
<dbReference type="SUPFAM" id="SSF53850">
    <property type="entry name" value="Periplasmic binding protein-like II"/>
    <property type="match status" value="1"/>
</dbReference>
<organism evidence="2 4">
    <name type="scientific">Paenibacillus macerans</name>
    <name type="common">Bacillus macerans</name>
    <dbReference type="NCBI Taxonomy" id="44252"/>
    <lineage>
        <taxon>Bacteria</taxon>
        <taxon>Bacillati</taxon>
        <taxon>Bacillota</taxon>
        <taxon>Bacilli</taxon>
        <taxon>Bacillales</taxon>
        <taxon>Paenibacillaceae</taxon>
        <taxon>Paenibacillus</taxon>
    </lineage>
</organism>
<evidence type="ECO:0000313" key="5">
    <source>
        <dbReference type="Proteomes" id="UP000442469"/>
    </source>
</evidence>
<dbReference type="InterPro" id="IPR006059">
    <property type="entry name" value="SBP"/>
</dbReference>
<dbReference type="EMBL" id="WNZZ01000007">
    <property type="protein sequence ID" value="MUG23046.1"/>
    <property type="molecule type" value="Genomic_DNA"/>
</dbReference>
<accession>A0A090ZNT3</accession>
<feature type="signal peptide" evidence="1">
    <location>
        <begin position="1"/>
        <end position="25"/>
    </location>
</feature>
<gene>
    <name evidence="2" type="ORF">DJ90_26</name>
    <name evidence="3" type="ORF">GNQ08_11565</name>
</gene>
<evidence type="ECO:0000313" key="3">
    <source>
        <dbReference type="EMBL" id="MUG23046.1"/>
    </source>
</evidence>
<keyword evidence="4" id="KW-1185">Reference proteome</keyword>
<name>A0A090ZNT3_PAEMA</name>
<reference evidence="2 4" key="1">
    <citation type="submission" date="2014-04" db="EMBL/GenBank/DDBJ databases">
        <authorList>
            <person name="Bishop-Lilly K.A."/>
            <person name="Broomall S.M."/>
            <person name="Chain P.S."/>
            <person name="Chertkov O."/>
            <person name="Coyne S.R."/>
            <person name="Daligault H.E."/>
            <person name="Davenport K.W."/>
            <person name="Erkkila T."/>
            <person name="Frey K.G."/>
            <person name="Gibbons H.S."/>
            <person name="Gu W."/>
            <person name="Jaissle J."/>
            <person name="Johnson S.L."/>
            <person name="Koroleva G.I."/>
            <person name="Ladner J.T."/>
            <person name="Lo C.-C."/>
            <person name="Minogue T.D."/>
            <person name="Munk C."/>
            <person name="Palacios G.F."/>
            <person name="Redden C.L."/>
            <person name="Rosenzweig C.N."/>
            <person name="Scholz M.B."/>
            <person name="Teshima H."/>
            <person name="Xu Y."/>
        </authorList>
    </citation>
    <scope>NUCLEOTIDE SEQUENCE [LARGE SCALE GENOMIC DNA]</scope>
    <source>
        <strain evidence="2 4">8244</strain>
    </source>
</reference>
<dbReference type="PATRIC" id="fig|44252.3.peg.4267"/>
<evidence type="ECO:0000313" key="2">
    <source>
        <dbReference type="EMBL" id="KFN05831.1"/>
    </source>
</evidence>